<evidence type="ECO:0000313" key="11">
    <source>
        <dbReference type="EMBL" id="ONF96502.1"/>
    </source>
</evidence>
<evidence type="ECO:0000256" key="3">
    <source>
        <dbReference type="ARBA" id="ARBA00022741"/>
    </source>
</evidence>
<dbReference type="CDD" id="cd14858">
    <property type="entry name" value="TrmE_N"/>
    <property type="match status" value="1"/>
</dbReference>
<dbReference type="Gene3D" id="3.40.50.300">
    <property type="entry name" value="P-loop containing nucleotide triphosphate hydrolases"/>
    <property type="match status" value="1"/>
</dbReference>
<feature type="binding site" evidence="7">
    <location>
        <position position="242"/>
    </location>
    <ligand>
        <name>K(+)</name>
        <dbReference type="ChEBI" id="CHEBI:29103"/>
    </ligand>
</feature>
<keyword evidence="6 7" id="KW-0342">GTP-binding</keyword>
<dbReference type="GO" id="GO:0005525">
    <property type="term" value="F:GTP binding"/>
    <property type="evidence" value="ECO:0007669"/>
    <property type="project" value="UniProtKB-UniRule"/>
</dbReference>
<dbReference type="GO" id="GO:0002098">
    <property type="term" value="P:tRNA wobble uridine modification"/>
    <property type="evidence" value="ECO:0007669"/>
    <property type="project" value="TreeGrafter"/>
</dbReference>
<dbReference type="EMBL" id="MPSB01000004">
    <property type="protein sequence ID" value="ONF96502.1"/>
    <property type="molecule type" value="Genomic_DNA"/>
</dbReference>
<feature type="binding site" evidence="7">
    <location>
        <position position="247"/>
    </location>
    <ligand>
        <name>K(+)</name>
        <dbReference type="ChEBI" id="CHEBI:29103"/>
    </ligand>
</feature>
<feature type="binding site" evidence="7">
    <location>
        <begin position="223"/>
        <end position="228"/>
    </location>
    <ligand>
        <name>GTP</name>
        <dbReference type="ChEBI" id="CHEBI:37565"/>
    </ligand>
</feature>
<dbReference type="InterPro" id="IPR005225">
    <property type="entry name" value="Small_GTP-bd"/>
</dbReference>
<gene>
    <name evidence="7 11" type="primary">mnmE</name>
    <name evidence="7" type="synonym">trmE</name>
    <name evidence="11" type="ORF">SPHI_12870</name>
</gene>
<evidence type="ECO:0000256" key="5">
    <source>
        <dbReference type="ARBA" id="ARBA00022958"/>
    </source>
</evidence>
<feature type="binding site" evidence="7">
    <location>
        <begin position="267"/>
        <end position="270"/>
    </location>
    <ligand>
        <name>GTP</name>
        <dbReference type="ChEBI" id="CHEBI:37565"/>
    </ligand>
</feature>
<feature type="domain" description="MnmE helical" evidence="10">
    <location>
        <begin position="120"/>
        <end position="420"/>
    </location>
</feature>
<name>A0A1V2EUZ5_9SPHN</name>
<keyword evidence="7" id="KW-0460">Magnesium</keyword>
<evidence type="ECO:0000259" key="8">
    <source>
        <dbReference type="Pfam" id="PF01926"/>
    </source>
</evidence>
<evidence type="ECO:0000256" key="2">
    <source>
        <dbReference type="ARBA" id="ARBA00022694"/>
    </source>
</evidence>
<comment type="subunit">
    <text evidence="7">Homodimer. Heterotetramer of two MnmE and two MnmG subunits.</text>
</comment>
<dbReference type="EC" id="3.6.-.-" evidence="7"/>
<feature type="binding site" evidence="7">
    <location>
        <position position="423"/>
    </location>
    <ligand>
        <name>(6S)-5-formyl-5,6,7,8-tetrahydrofolate</name>
        <dbReference type="ChEBI" id="CHEBI:57457"/>
    </ligand>
</feature>
<protein>
    <recommendedName>
        <fullName evidence="7">tRNA modification GTPase MnmE</fullName>
        <ecNumber evidence="7">3.6.-.-</ecNumber>
    </recommendedName>
</protein>
<organism evidence="11 12">
    <name type="scientific">Sphingomonas jeddahensis</name>
    <dbReference type="NCBI Taxonomy" id="1915074"/>
    <lineage>
        <taxon>Bacteria</taxon>
        <taxon>Pseudomonadati</taxon>
        <taxon>Pseudomonadota</taxon>
        <taxon>Alphaproteobacteria</taxon>
        <taxon>Sphingomonadales</taxon>
        <taxon>Sphingomonadaceae</taxon>
        <taxon>Sphingomonas</taxon>
    </lineage>
</organism>
<dbReference type="SUPFAM" id="SSF103025">
    <property type="entry name" value="Folate-binding domain"/>
    <property type="match status" value="1"/>
</dbReference>
<dbReference type="InterPro" id="IPR027417">
    <property type="entry name" value="P-loop_NTPase"/>
</dbReference>
<feature type="binding site" evidence="7">
    <location>
        <position position="223"/>
    </location>
    <ligand>
        <name>K(+)</name>
        <dbReference type="ChEBI" id="CHEBI:29103"/>
    </ligand>
</feature>
<dbReference type="InterPro" id="IPR004520">
    <property type="entry name" value="GTPase_MnmE"/>
</dbReference>
<evidence type="ECO:0000313" key="12">
    <source>
        <dbReference type="Proteomes" id="UP000188729"/>
    </source>
</evidence>
<dbReference type="InterPro" id="IPR027368">
    <property type="entry name" value="MnmE_dom2"/>
</dbReference>
<accession>A0A1V2EUZ5</accession>
<keyword evidence="7" id="KW-0479">Metal-binding</keyword>
<dbReference type="OrthoDB" id="9805918at2"/>
<keyword evidence="5 7" id="KW-0630">Potassium</keyword>
<dbReference type="Pfam" id="PF12631">
    <property type="entry name" value="MnmE_helical"/>
    <property type="match status" value="1"/>
</dbReference>
<dbReference type="NCBIfam" id="NF003661">
    <property type="entry name" value="PRK05291.1-3"/>
    <property type="match status" value="1"/>
</dbReference>
<evidence type="ECO:0000259" key="10">
    <source>
        <dbReference type="Pfam" id="PF12631"/>
    </source>
</evidence>
<dbReference type="Proteomes" id="UP000188729">
    <property type="component" value="Unassembled WGS sequence"/>
</dbReference>
<keyword evidence="12" id="KW-1185">Reference proteome</keyword>
<dbReference type="GO" id="GO:0005737">
    <property type="term" value="C:cytoplasm"/>
    <property type="evidence" value="ECO:0007669"/>
    <property type="project" value="UniProtKB-SubCell"/>
</dbReference>
<dbReference type="PANTHER" id="PTHR42714:SF2">
    <property type="entry name" value="TRNA MODIFICATION GTPASE GTPBP3, MITOCHONDRIAL"/>
    <property type="match status" value="1"/>
</dbReference>
<dbReference type="FunFam" id="3.30.1360.120:FF:000007">
    <property type="entry name" value="tRNA modification GTPase GTPBP3, mitochondrial"/>
    <property type="match status" value="1"/>
</dbReference>
<dbReference type="InterPro" id="IPR027266">
    <property type="entry name" value="TrmE/GcvT-like"/>
</dbReference>
<evidence type="ECO:0000256" key="4">
    <source>
        <dbReference type="ARBA" id="ARBA00022801"/>
    </source>
</evidence>
<dbReference type="STRING" id="1915074.SPHI_12870"/>
<dbReference type="NCBIfam" id="TIGR00231">
    <property type="entry name" value="small_GTP"/>
    <property type="match status" value="1"/>
</dbReference>
<dbReference type="HAMAP" id="MF_00379">
    <property type="entry name" value="GTPase_MnmE"/>
    <property type="match status" value="1"/>
</dbReference>
<evidence type="ECO:0000256" key="6">
    <source>
        <dbReference type="ARBA" id="ARBA00023134"/>
    </source>
</evidence>
<feature type="domain" description="G" evidence="8">
    <location>
        <begin position="215"/>
        <end position="302"/>
    </location>
</feature>
<dbReference type="Pfam" id="PF01926">
    <property type="entry name" value="MMR_HSR1"/>
    <property type="match status" value="1"/>
</dbReference>
<dbReference type="Gene3D" id="3.30.1360.120">
    <property type="entry name" value="Probable tRNA modification gtpase trme, domain 1"/>
    <property type="match status" value="1"/>
</dbReference>
<dbReference type="Pfam" id="PF10396">
    <property type="entry name" value="TrmE_N"/>
    <property type="match status" value="1"/>
</dbReference>
<evidence type="ECO:0000259" key="9">
    <source>
        <dbReference type="Pfam" id="PF10396"/>
    </source>
</evidence>
<dbReference type="InterPro" id="IPR006073">
    <property type="entry name" value="GTP-bd"/>
</dbReference>
<reference evidence="11 12" key="1">
    <citation type="submission" date="2016-11" db="EMBL/GenBank/DDBJ databases">
        <title>Genome sequence of Sphingomonas jeddahensis G39.</title>
        <authorList>
            <person name="Poehlein A."/>
            <person name="Wuebbeler J.H."/>
            <person name="Steinbuechel A."/>
            <person name="Daniel R."/>
        </authorList>
    </citation>
    <scope>NUCLEOTIDE SEQUENCE [LARGE SCALE GENOMIC DNA]</scope>
    <source>
        <strain evidence="11 12">G39</strain>
    </source>
</reference>
<feature type="binding site" evidence="7">
    <location>
        <position position="227"/>
    </location>
    <ligand>
        <name>Mg(2+)</name>
        <dbReference type="ChEBI" id="CHEBI:18420"/>
    </ligand>
</feature>
<feature type="binding site" evidence="7">
    <location>
        <position position="248"/>
    </location>
    <ligand>
        <name>Mg(2+)</name>
        <dbReference type="ChEBI" id="CHEBI:18420"/>
    </ligand>
</feature>
<dbReference type="SUPFAM" id="SSF52540">
    <property type="entry name" value="P-loop containing nucleoside triphosphate hydrolases"/>
    <property type="match status" value="1"/>
</dbReference>
<keyword evidence="4 7" id="KW-0378">Hydrolase</keyword>
<dbReference type="AlphaFoldDB" id="A0A1V2EUZ5"/>
<evidence type="ECO:0000256" key="7">
    <source>
        <dbReference type="HAMAP-Rule" id="MF_00379"/>
    </source>
</evidence>
<dbReference type="GO" id="GO:0046872">
    <property type="term" value="F:metal ion binding"/>
    <property type="evidence" value="ECO:0007669"/>
    <property type="project" value="UniProtKB-KW"/>
</dbReference>
<feature type="binding site" evidence="7">
    <location>
        <position position="77"/>
    </location>
    <ligand>
        <name>(6S)-5-formyl-5,6,7,8-tetrahydrofolate</name>
        <dbReference type="ChEBI" id="CHEBI:57457"/>
    </ligand>
</feature>
<comment type="cofactor">
    <cofactor evidence="7">
        <name>K(+)</name>
        <dbReference type="ChEBI" id="CHEBI:29103"/>
    </cofactor>
    <text evidence="7">Binds 1 potassium ion per subunit.</text>
</comment>
<feature type="binding site" evidence="7">
    <location>
        <position position="20"/>
    </location>
    <ligand>
        <name>(6S)-5-formyl-5,6,7,8-tetrahydrofolate</name>
        <dbReference type="ChEBI" id="CHEBI:57457"/>
    </ligand>
</feature>
<dbReference type="GO" id="GO:0003924">
    <property type="term" value="F:GTPase activity"/>
    <property type="evidence" value="ECO:0007669"/>
    <property type="project" value="UniProtKB-UniRule"/>
</dbReference>
<feature type="domain" description="GTP-binding protein TrmE N-terminal" evidence="9">
    <location>
        <begin position="3"/>
        <end position="117"/>
    </location>
</feature>
<dbReference type="InterPro" id="IPR025867">
    <property type="entry name" value="MnmE_helical"/>
</dbReference>
<dbReference type="InterPro" id="IPR018948">
    <property type="entry name" value="GTP-bd_TrmE_N"/>
</dbReference>
<comment type="caution">
    <text evidence="11">The sequence shown here is derived from an EMBL/GenBank/DDBJ whole genome shotgun (WGS) entry which is preliminary data.</text>
</comment>
<comment type="function">
    <text evidence="7">Exhibits a very high intrinsic GTPase hydrolysis rate. Involved in the addition of a carboxymethylaminomethyl (cmnm) group at the wobble position (U34) of certain tRNAs, forming tRNA-cmnm(5)s(2)U34.</text>
</comment>
<comment type="caution">
    <text evidence="7">Lacks conserved residue(s) required for the propagation of feature annotation.</text>
</comment>
<feature type="binding site" evidence="7">
    <location>
        <begin position="242"/>
        <end position="248"/>
    </location>
    <ligand>
        <name>GTP</name>
        <dbReference type="ChEBI" id="CHEBI:37565"/>
    </ligand>
</feature>
<dbReference type="RefSeq" id="WP_076744060.1">
    <property type="nucleotide sequence ID" value="NZ_MPSB01000004.1"/>
</dbReference>
<sequence>MATIFAVSSGRPPAAIAVLRISGPQALAAAERLAGTLPEPRRAALRTLRDAAGDPIDRALVLVFPGPNTATGEDLTELHLHGGRAVVAAAERALAGMDGLRAAEPGEFTRRALANGRIDLIQAQGLADLLEAETEQQRRIAIDSAEGTVSRLVEGWMRDVSGIAALVEAAIDFEDEGDVLPVEAAAIDAETRRLVATLDATLSRPAVERYRDGVRVVLVGPPNAGKSSLLNALVGREAAIVSPIAGTTRDRVEASVIRRGRVYALIDTAGLRDDSDDPIEQIGIERARAAAAAADIILDLNPQAEADARSLIIHAQADTRPLDHADAIATSIHDPASIDRLWSAIEQRGDALLGTPDGPSFHQSQRTAISAARAALARSADSDDLLLRAEELRTASRALAGLLGIDATEAMLDSLFERFCVGK</sequence>
<feature type="binding site" evidence="7">
    <location>
        <position position="244"/>
    </location>
    <ligand>
        <name>K(+)</name>
        <dbReference type="ChEBI" id="CHEBI:29103"/>
    </ligand>
</feature>
<dbReference type="GO" id="GO:0030488">
    <property type="term" value="P:tRNA methylation"/>
    <property type="evidence" value="ECO:0007669"/>
    <property type="project" value="TreeGrafter"/>
</dbReference>
<keyword evidence="3 7" id="KW-0547">Nucleotide-binding</keyword>
<feature type="binding site" evidence="7">
    <location>
        <position position="117"/>
    </location>
    <ligand>
        <name>(6S)-5-formyl-5,6,7,8-tetrahydrofolate</name>
        <dbReference type="ChEBI" id="CHEBI:57457"/>
    </ligand>
</feature>
<dbReference type="PANTHER" id="PTHR42714">
    <property type="entry name" value="TRNA MODIFICATION GTPASE GTPBP3"/>
    <property type="match status" value="1"/>
</dbReference>
<comment type="subcellular location">
    <subcellularLocation>
        <location evidence="7">Cytoplasm</location>
    </subcellularLocation>
</comment>
<comment type="similarity">
    <text evidence="1 7">Belongs to the TRAFAC class TrmE-Era-EngA-EngB-Septin-like GTPase superfamily. TrmE GTPase family.</text>
</comment>
<keyword evidence="7" id="KW-0963">Cytoplasm</keyword>
<proteinExistence type="inferred from homology"/>
<keyword evidence="2 7" id="KW-0819">tRNA processing</keyword>
<dbReference type="Gene3D" id="1.20.120.430">
    <property type="entry name" value="tRNA modification GTPase MnmE domain 2"/>
    <property type="match status" value="1"/>
</dbReference>
<evidence type="ECO:0000256" key="1">
    <source>
        <dbReference type="ARBA" id="ARBA00011043"/>
    </source>
</evidence>